<keyword evidence="2" id="KW-1185">Reference proteome</keyword>
<accession>A0A3P7P4Q1</accession>
<evidence type="ECO:0000313" key="2">
    <source>
        <dbReference type="Proteomes" id="UP000281553"/>
    </source>
</evidence>
<proteinExistence type="predicted"/>
<dbReference type="Proteomes" id="UP000281553">
    <property type="component" value="Unassembled WGS sequence"/>
</dbReference>
<name>A0A3P7P4Q1_DIBLA</name>
<gene>
    <name evidence="1" type="ORF">DILT_LOCUS18185</name>
</gene>
<evidence type="ECO:0000313" key="1">
    <source>
        <dbReference type="EMBL" id="VDN40247.1"/>
    </source>
</evidence>
<sequence>MITAKPDTWLYPDEEILLEVGLFLSGIQRVQDQLSSQAVTARGNLPSPGIRANVSSVAADKQPTNNVATVLYQIVYSPNIVIGAGEAVPTLVDDRKKARKLKGRLPFAPFFLIPCPCAALLVGDGNKKNSVHFLCVMLLKSLCTQAKS</sequence>
<reference evidence="1 2" key="1">
    <citation type="submission" date="2018-11" db="EMBL/GenBank/DDBJ databases">
        <authorList>
            <consortium name="Pathogen Informatics"/>
        </authorList>
    </citation>
    <scope>NUCLEOTIDE SEQUENCE [LARGE SCALE GENOMIC DNA]</scope>
</reference>
<protein>
    <submittedName>
        <fullName evidence="1">Uncharacterized protein</fullName>
    </submittedName>
</protein>
<organism evidence="1 2">
    <name type="scientific">Dibothriocephalus latus</name>
    <name type="common">Fish tapeworm</name>
    <name type="synonym">Diphyllobothrium latum</name>
    <dbReference type="NCBI Taxonomy" id="60516"/>
    <lineage>
        <taxon>Eukaryota</taxon>
        <taxon>Metazoa</taxon>
        <taxon>Spiralia</taxon>
        <taxon>Lophotrochozoa</taxon>
        <taxon>Platyhelminthes</taxon>
        <taxon>Cestoda</taxon>
        <taxon>Eucestoda</taxon>
        <taxon>Diphyllobothriidea</taxon>
        <taxon>Diphyllobothriidae</taxon>
        <taxon>Dibothriocephalus</taxon>
    </lineage>
</organism>
<dbReference type="EMBL" id="UYRU01098082">
    <property type="protein sequence ID" value="VDN40247.1"/>
    <property type="molecule type" value="Genomic_DNA"/>
</dbReference>
<dbReference type="AlphaFoldDB" id="A0A3P7P4Q1"/>
<dbReference type="OrthoDB" id="10651650at2759"/>